<gene>
    <name evidence="1" type="ORF">RPERSI_LOCUS29702</name>
</gene>
<organism evidence="1 2">
    <name type="scientific">Racocetra persica</name>
    <dbReference type="NCBI Taxonomy" id="160502"/>
    <lineage>
        <taxon>Eukaryota</taxon>
        <taxon>Fungi</taxon>
        <taxon>Fungi incertae sedis</taxon>
        <taxon>Mucoromycota</taxon>
        <taxon>Glomeromycotina</taxon>
        <taxon>Glomeromycetes</taxon>
        <taxon>Diversisporales</taxon>
        <taxon>Gigasporaceae</taxon>
        <taxon>Racocetra</taxon>
    </lineage>
</organism>
<evidence type="ECO:0000313" key="1">
    <source>
        <dbReference type="EMBL" id="CAG8835842.1"/>
    </source>
</evidence>
<proteinExistence type="predicted"/>
<evidence type="ECO:0000313" key="2">
    <source>
        <dbReference type="Proteomes" id="UP000789920"/>
    </source>
</evidence>
<sequence>LLDYEPRAADQVPLLISMQEDELALIKAIESGDTDLVMLHLKRKLPLAEFFSI</sequence>
<feature type="non-terminal residue" evidence="1">
    <location>
        <position position="1"/>
    </location>
</feature>
<name>A0ACA9SGD6_9GLOM</name>
<reference evidence="1" key="1">
    <citation type="submission" date="2021-06" db="EMBL/GenBank/DDBJ databases">
        <authorList>
            <person name="Kallberg Y."/>
            <person name="Tangrot J."/>
            <person name="Rosling A."/>
        </authorList>
    </citation>
    <scope>NUCLEOTIDE SEQUENCE</scope>
    <source>
        <strain evidence="1">MA461A</strain>
    </source>
</reference>
<dbReference type="EMBL" id="CAJVQC010112930">
    <property type="protein sequence ID" value="CAG8835842.1"/>
    <property type="molecule type" value="Genomic_DNA"/>
</dbReference>
<keyword evidence="2" id="KW-1185">Reference proteome</keyword>
<comment type="caution">
    <text evidence="1">The sequence shown here is derived from an EMBL/GenBank/DDBJ whole genome shotgun (WGS) entry which is preliminary data.</text>
</comment>
<accession>A0ACA9SGD6</accession>
<protein>
    <submittedName>
        <fullName evidence="1">4656_t:CDS:1</fullName>
    </submittedName>
</protein>
<dbReference type="Proteomes" id="UP000789920">
    <property type="component" value="Unassembled WGS sequence"/>
</dbReference>